<dbReference type="OrthoDB" id="10268090at2759"/>
<comment type="caution">
    <text evidence="4">The sequence shown here is derived from an EMBL/GenBank/DDBJ whole genome shotgun (WGS) entry which is preliminary data.</text>
</comment>
<keyword evidence="5" id="KW-1185">Reference proteome</keyword>
<dbReference type="AlphaFoldDB" id="A0A423XLP5"/>
<evidence type="ECO:0000313" key="4">
    <source>
        <dbReference type="EMBL" id="ROW17491.1"/>
    </source>
</evidence>
<dbReference type="InterPro" id="IPR005097">
    <property type="entry name" value="Sacchrp_dh_NADP-bd"/>
</dbReference>
<feature type="domain" description="Saccharopine dehydrogenase NADP binding" evidence="3">
    <location>
        <begin position="13"/>
        <end position="140"/>
    </location>
</feature>
<feature type="transmembrane region" description="Helical" evidence="2">
    <location>
        <begin position="292"/>
        <end position="312"/>
    </location>
</feature>
<dbReference type="Gene3D" id="3.40.50.720">
    <property type="entry name" value="NAD(P)-binding Rossmann-like Domain"/>
    <property type="match status" value="1"/>
</dbReference>
<dbReference type="InParanoid" id="A0A423XLP5"/>
<name>A0A423XLP5_9PEZI</name>
<dbReference type="GO" id="GO:0005811">
    <property type="term" value="C:lipid droplet"/>
    <property type="evidence" value="ECO:0007669"/>
    <property type="project" value="TreeGrafter"/>
</dbReference>
<dbReference type="Pfam" id="PF03435">
    <property type="entry name" value="Sacchrp_dh_NADP"/>
    <property type="match status" value="1"/>
</dbReference>
<keyword evidence="2" id="KW-0472">Membrane</keyword>
<dbReference type="Proteomes" id="UP000285146">
    <property type="component" value="Unassembled WGS sequence"/>
</dbReference>
<sequence>MSPKQHGRTYDLVVFGATGYTGKFTAQHITTHLSTDLKWAVAGRSREKLEKLAAELKALNPDRLQPEIEISDLTDASLSALAKKTFILITTVGPYGQYGEHAFKACAENGTHYLDVTGEVPFVANMIKKYEHVAKQSGSMLFPEMGLESAPADLVAWSLAKQNRTEFGAKTAETIISVHRINTTPSGGTLATALSFLDNFTLKEASESLKPFALSPVPNPIAEVAYSTPLNEKITGLRTVPNLGLLTTFIGGSTDMAIVHRTWGLFSQTPSKRHEFYGPNFNAREYMKTRNWLTGVFVHWGIILVGFLFVAIPPLRTLAKRFVYEQGQGPEAVESNEVEIRGVAEPDTDQILDKQAYCRAHFNGSLYALTGILLAQAAATILEDDIDLGGGGVFTAACLGEGFVDRLNGAGFKIETKSIAW</sequence>
<dbReference type="PANTHER" id="PTHR12286:SF5">
    <property type="entry name" value="SACCHAROPINE DEHYDROGENASE-LIKE OXIDOREDUCTASE"/>
    <property type="match status" value="1"/>
</dbReference>
<dbReference type="InterPro" id="IPR051276">
    <property type="entry name" value="Saccharopine_DH-like_oxidrdct"/>
</dbReference>
<evidence type="ECO:0000256" key="1">
    <source>
        <dbReference type="ARBA" id="ARBA00038048"/>
    </source>
</evidence>
<dbReference type="GO" id="GO:0005739">
    <property type="term" value="C:mitochondrion"/>
    <property type="evidence" value="ECO:0007669"/>
    <property type="project" value="TreeGrafter"/>
</dbReference>
<evidence type="ECO:0000256" key="2">
    <source>
        <dbReference type="SAM" id="Phobius"/>
    </source>
</evidence>
<dbReference type="GO" id="GO:0009247">
    <property type="term" value="P:glycolipid biosynthetic process"/>
    <property type="evidence" value="ECO:0007669"/>
    <property type="project" value="TreeGrafter"/>
</dbReference>
<organism evidence="4 5">
    <name type="scientific">Cytospora leucostoma</name>
    <dbReference type="NCBI Taxonomy" id="1230097"/>
    <lineage>
        <taxon>Eukaryota</taxon>
        <taxon>Fungi</taxon>
        <taxon>Dikarya</taxon>
        <taxon>Ascomycota</taxon>
        <taxon>Pezizomycotina</taxon>
        <taxon>Sordariomycetes</taxon>
        <taxon>Sordariomycetidae</taxon>
        <taxon>Diaporthales</taxon>
        <taxon>Cytosporaceae</taxon>
        <taxon>Cytospora</taxon>
    </lineage>
</organism>
<dbReference type="SUPFAM" id="SSF51735">
    <property type="entry name" value="NAD(P)-binding Rossmann-fold domains"/>
    <property type="match status" value="1"/>
</dbReference>
<proteinExistence type="inferred from homology"/>
<evidence type="ECO:0000259" key="3">
    <source>
        <dbReference type="Pfam" id="PF03435"/>
    </source>
</evidence>
<reference evidence="4 5" key="1">
    <citation type="submission" date="2015-09" db="EMBL/GenBank/DDBJ databases">
        <title>Host preference determinants of Valsa canker pathogens revealed by comparative genomics.</title>
        <authorList>
            <person name="Yin Z."/>
            <person name="Huang L."/>
        </authorList>
    </citation>
    <scope>NUCLEOTIDE SEQUENCE [LARGE SCALE GENOMIC DNA]</scope>
    <source>
        <strain evidence="4 5">SXYLt</strain>
    </source>
</reference>
<dbReference type="InterPro" id="IPR036291">
    <property type="entry name" value="NAD(P)-bd_dom_sf"/>
</dbReference>
<gene>
    <name evidence="4" type="ORF">VPNG_00904</name>
</gene>
<dbReference type="EMBL" id="LKEB01000002">
    <property type="protein sequence ID" value="ROW17491.1"/>
    <property type="molecule type" value="Genomic_DNA"/>
</dbReference>
<keyword evidence="2" id="KW-1133">Transmembrane helix</keyword>
<dbReference type="PANTHER" id="PTHR12286">
    <property type="entry name" value="SACCHAROPINE DEHYDROGENASE-LIKE OXIDOREDUCTASE"/>
    <property type="match status" value="1"/>
</dbReference>
<evidence type="ECO:0000313" key="5">
    <source>
        <dbReference type="Proteomes" id="UP000285146"/>
    </source>
</evidence>
<comment type="similarity">
    <text evidence="1">Belongs to the saccharopine dehydrogenase family.</text>
</comment>
<keyword evidence="2" id="KW-0812">Transmembrane</keyword>
<dbReference type="GO" id="GO:0005886">
    <property type="term" value="C:plasma membrane"/>
    <property type="evidence" value="ECO:0007669"/>
    <property type="project" value="TreeGrafter"/>
</dbReference>
<accession>A0A423XLP5</accession>
<protein>
    <recommendedName>
        <fullName evidence="3">Saccharopine dehydrogenase NADP binding domain-containing protein</fullName>
    </recommendedName>
</protein>